<dbReference type="GO" id="GO:0005886">
    <property type="term" value="C:plasma membrane"/>
    <property type="evidence" value="ECO:0007669"/>
    <property type="project" value="UniProtKB-SubCell"/>
</dbReference>
<proteinExistence type="inferred from homology"/>
<comment type="subcellular location">
    <subcellularLocation>
        <location evidence="1">Cell inner membrane</location>
    </subcellularLocation>
</comment>
<dbReference type="Pfam" id="PF01203">
    <property type="entry name" value="T2SSN"/>
    <property type="match status" value="1"/>
</dbReference>
<evidence type="ECO:0000256" key="1">
    <source>
        <dbReference type="ARBA" id="ARBA00004533"/>
    </source>
</evidence>
<comment type="caution">
    <text evidence="11">The sequence shown here is derived from an EMBL/GenBank/DDBJ whole genome shotgun (WGS) entry which is preliminary data.</text>
</comment>
<dbReference type="AlphaFoldDB" id="A0A2G6PGM0"/>
<reference evidence="11 12" key="1">
    <citation type="submission" date="2017-10" db="EMBL/GenBank/DDBJ databases">
        <title>Novel microbial diversity and functional potential in the marine mammal oral microbiome.</title>
        <authorList>
            <person name="Dudek N.K."/>
            <person name="Sun C.L."/>
            <person name="Burstein D."/>
            <person name="Kantor R.S."/>
            <person name="Aliaga Goltsman D.S."/>
            <person name="Bik E.M."/>
            <person name="Thomas B.C."/>
            <person name="Banfield J.F."/>
            <person name="Relman D.A."/>
        </authorList>
    </citation>
    <scope>NUCLEOTIDE SEQUENCE [LARGE SCALE GENOMIC DNA]</scope>
    <source>
        <strain evidence="11">DOLJORAL78_50_517</strain>
    </source>
</reference>
<name>A0A2G6PGM0_9GAMM</name>
<keyword evidence="4" id="KW-0813">Transport</keyword>
<evidence type="ECO:0000313" key="12">
    <source>
        <dbReference type="Proteomes" id="UP000229278"/>
    </source>
</evidence>
<sequence length="252" mass="28108">MRSILRYGLLALVAFLLFLLLLAPAQLVTDGLSAYLPKFKVHKATGTAINGVGWGIDWHGVHIDRLSWRWQSLALLSGWLELDLKVQDAKFPLTSKVAIAPSGRLRFKDVTGQLPLTKLAKLVGQRLPVTGILRPDLQNLYLDSAKRPQAAHGEIQVLNLRTRSRQPLTLGDFTIQLRSLEPEGIQGLITDNNAPLILKATLQFMPDGRYHFNGEAAIRDPDNRKLQQLTKWLGTANAQGRWNLKFSGILAR</sequence>
<evidence type="ECO:0000256" key="2">
    <source>
        <dbReference type="ARBA" id="ARBA00007208"/>
    </source>
</evidence>
<organism evidence="11 12">
    <name type="scientific">Candidatus Contendibacter odensensis</name>
    <dbReference type="NCBI Taxonomy" id="1400860"/>
    <lineage>
        <taxon>Bacteria</taxon>
        <taxon>Pseudomonadati</taxon>
        <taxon>Pseudomonadota</taxon>
        <taxon>Gammaproteobacteria</taxon>
        <taxon>Candidatus Competibacteraceae</taxon>
        <taxon>Candidatus Contendibacter</taxon>
    </lineage>
</organism>
<keyword evidence="8" id="KW-0653">Protein transport</keyword>
<dbReference type="GO" id="GO:0015627">
    <property type="term" value="C:type II protein secretion system complex"/>
    <property type="evidence" value="ECO:0007669"/>
    <property type="project" value="InterPro"/>
</dbReference>
<evidence type="ECO:0000256" key="4">
    <source>
        <dbReference type="ARBA" id="ARBA00022448"/>
    </source>
</evidence>
<keyword evidence="9" id="KW-0472">Membrane</keyword>
<keyword evidence="7" id="KW-0812">Transmembrane</keyword>
<comment type="similarity">
    <text evidence="2">Belongs to the GSP N family.</text>
</comment>
<dbReference type="GO" id="GO:0015628">
    <property type="term" value="P:protein secretion by the type II secretion system"/>
    <property type="evidence" value="ECO:0007669"/>
    <property type="project" value="InterPro"/>
</dbReference>
<dbReference type="InterPro" id="IPR022792">
    <property type="entry name" value="T2SS_protein-GspN"/>
</dbReference>
<keyword evidence="5" id="KW-1003">Cell membrane</keyword>
<evidence type="ECO:0000256" key="6">
    <source>
        <dbReference type="ARBA" id="ARBA00022519"/>
    </source>
</evidence>
<keyword evidence="6" id="KW-0997">Cell inner membrane</keyword>
<evidence type="ECO:0000256" key="10">
    <source>
        <dbReference type="ARBA" id="ARBA00030772"/>
    </source>
</evidence>
<evidence type="ECO:0000256" key="7">
    <source>
        <dbReference type="ARBA" id="ARBA00022692"/>
    </source>
</evidence>
<evidence type="ECO:0000256" key="3">
    <source>
        <dbReference type="ARBA" id="ARBA00021563"/>
    </source>
</evidence>
<gene>
    <name evidence="11" type="ORF">CSA09_00535</name>
</gene>
<evidence type="ECO:0000256" key="5">
    <source>
        <dbReference type="ARBA" id="ARBA00022475"/>
    </source>
</evidence>
<evidence type="ECO:0000256" key="8">
    <source>
        <dbReference type="ARBA" id="ARBA00022927"/>
    </source>
</evidence>
<accession>A0A2G6PGM0</accession>
<dbReference type="Proteomes" id="UP000229278">
    <property type="component" value="Unassembled WGS sequence"/>
</dbReference>
<dbReference type="EMBL" id="PDTV01000004">
    <property type="protein sequence ID" value="PIE83400.1"/>
    <property type="molecule type" value="Genomic_DNA"/>
</dbReference>
<evidence type="ECO:0000313" key="11">
    <source>
        <dbReference type="EMBL" id="PIE83400.1"/>
    </source>
</evidence>
<protein>
    <recommendedName>
        <fullName evidence="3">Type II secretion system protein N</fullName>
    </recommendedName>
    <alternativeName>
        <fullName evidence="10">General secretion pathway protein N</fullName>
    </alternativeName>
</protein>
<evidence type="ECO:0000256" key="9">
    <source>
        <dbReference type="ARBA" id="ARBA00023136"/>
    </source>
</evidence>